<name>A0A8E0RM45_9TREM</name>
<evidence type="ECO:0000256" key="1">
    <source>
        <dbReference type="ARBA" id="ARBA00022723"/>
    </source>
</evidence>
<dbReference type="GO" id="GO:0008270">
    <property type="term" value="F:zinc ion binding"/>
    <property type="evidence" value="ECO:0007669"/>
    <property type="project" value="UniProtKB-KW"/>
</dbReference>
<dbReference type="GO" id="GO:0061630">
    <property type="term" value="F:ubiquitin protein ligase activity"/>
    <property type="evidence" value="ECO:0007669"/>
    <property type="project" value="TreeGrafter"/>
</dbReference>
<dbReference type="PROSITE" id="PS00518">
    <property type="entry name" value="ZF_RING_1"/>
    <property type="match status" value="1"/>
</dbReference>
<evidence type="ECO:0000259" key="5">
    <source>
        <dbReference type="PROSITE" id="PS50119"/>
    </source>
</evidence>
<dbReference type="Pfam" id="PF13445">
    <property type="entry name" value="zf-RING_UBOX"/>
    <property type="match status" value="1"/>
</dbReference>
<dbReference type="InterPro" id="IPR047153">
    <property type="entry name" value="TRIM45/56/19-like"/>
</dbReference>
<keyword evidence="1" id="KW-0479">Metal-binding</keyword>
<dbReference type="Proteomes" id="UP000728185">
    <property type="component" value="Unassembled WGS sequence"/>
</dbReference>
<dbReference type="InterPro" id="IPR000315">
    <property type="entry name" value="Znf_B-box"/>
</dbReference>
<dbReference type="SUPFAM" id="SSF57184">
    <property type="entry name" value="Growth factor receptor domain"/>
    <property type="match status" value="1"/>
</dbReference>
<keyword evidence="7" id="KW-1185">Reference proteome</keyword>
<evidence type="ECO:0000256" key="3">
    <source>
        <dbReference type="ARBA" id="ARBA00022833"/>
    </source>
</evidence>
<dbReference type="Gene3D" id="3.30.40.10">
    <property type="entry name" value="Zinc/RING finger domain, C3HC4 (zinc finger)"/>
    <property type="match status" value="1"/>
</dbReference>
<dbReference type="Gene3D" id="3.30.160.60">
    <property type="entry name" value="Classic Zinc Finger"/>
    <property type="match status" value="1"/>
</dbReference>
<dbReference type="InterPro" id="IPR009030">
    <property type="entry name" value="Growth_fac_rcpt_cys_sf"/>
</dbReference>
<gene>
    <name evidence="6" type="ORF">FBUS_05854</name>
</gene>
<dbReference type="PANTHER" id="PTHR25462">
    <property type="entry name" value="BONUS, ISOFORM C-RELATED"/>
    <property type="match status" value="1"/>
</dbReference>
<keyword evidence="2 4" id="KW-0863">Zinc-finger</keyword>
<dbReference type="InterPro" id="IPR001841">
    <property type="entry name" value="Znf_RING"/>
</dbReference>
<protein>
    <recommendedName>
        <fullName evidence="5">B box-type domain-containing protein</fullName>
    </recommendedName>
</protein>
<dbReference type="InterPro" id="IPR013083">
    <property type="entry name" value="Znf_RING/FYVE/PHD"/>
</dbReference>
<evidence type="ECO:0000313" key="6">
    <source>
        <dbReference type="EMBL" id="KAA0187467.1"/>
    </source>
</evidence>
<sequence length="339" mass="36682">MLLTKLKTELNCPACQTIFQQPLLLPCGHSVCTPCANKLWFSREPARWPTKSTPMDATRCASSGTGSYTEDAVSEADSGVVVGCGTDSNGSLNNAQLLSNSLAQSPGLNSFGREPCPVCASVPRLPIDMVNSPAIPTVEIAQNWWPKNIALEKLIIRLTDKGMDCGLESREQKQQPKGFMGVIHGSHNRVFCQLCPISPTEAVSFCEQCQLLYCGSCQSKWHISMGHKLISPLQIPQQTLIKLSQLTTTTVHCTEHAGQTCHLFCTNCSVLICTHCLSSRQGTVDSQADNLPNSLVSACLDMYGEPSLTRGLSAHAGHVICSATVQAKRRKVSSHRISL</sequence>
<reference evidence="6" key="1">
    <citation type="submission" date="2019-05" db="EMBL/GenBank/DDBJ databases">
        <title>Annotation for the trematode Fasciolopsis buski.</title>
        <authorList>
            <person name="Choi Y.-J."/>
        </authorList>
    </citation>
    <scope>NUCLEOTIDE SEQUENCE</scope>
    <source>
        <strain evidence="6">HT</strain>
        <tissue evidence="6">Whole worm</tissue>
    </source>
</reference>
<comment type="caution">
    <text evidence="6">The sequence shown here is derived from an EMBL/GenBank/DDBJ whole genome shotgun (WGS) entry which is preliminary data.</text>
</comment>
<dbReference type="CDD" id="cd19756">
    <property type="entry name" value="Bbox2"/>
    <property type="match status" value="1"/>
</dbReference>
<evidence type="ECO:0000313" key="7">
    <source>
        <dbReference type="Proteomes" id="UP000728185"/>
    </source>
</evidence>
<feature type="domain" description="B box-type" evidence="5">
    <location>
        <begin position="187"/>
        <end position="232"/>
    </location>
</feature>
<dbReference type="InterPro" id="IPR027370">
    <property type="entry name" value="Znf-RING_euk"/>
</dbReference>
<evidence type="ECO:0000256" key="4">
    <source>
        <dbReference type="PROSITE-ProRule" id="PRU00024"/>
    </source>
</evidence>
<dbReference type="SUPFAM" id="SSF57850">
    <property type="entry name" value="RING/U-box"/>
    <property type="match status" value="1"/>
</dbReference>
<dbReference type="SMART" id="SM00184">
    <property type="entry name" value="RING"/>
    <property type="match status" value="1"/>
</dbReference>
<proteinExistence type="predicted"/>
<keyword evidence="3" id="KW-0862">Zinc</keyword>
<dbReference type="PROSITE" id="PS50119">
    <property type="entry name" value="ZF_BBOX"/>
    <property type="match status" value="2"/>
</dbReference>
<dbReference type="InterPro" id="IPR017907">
    <property type="entry name" value="Znf_RING_CS"/>
</dbReference>
<evidence type="ECO:0000256" key="2">
    <source>
        <dbReference type="ARBA" id="ARBA00022771"/>
    </source>
</evidence>
<organism evidence="6 7">
    <name type="scientific">Fasciolopsis buskii</name>
    <dbReference type="NCBI Taxonomy" id="27845"/>
    <lineage>
        <taxon>Eukaryota</taxon>
        <taxon>Metazoa</taxon>
        <taxon>Spiralia</taxon>
        <taxon>Lophotrochozoa</taxon>
        <taxon>Platyhelminthes</taxon>
        <taxon>Trematoda</taxon>
        <taxon>Digenea</taxon>
        <taxon>Plagiorchiida</taxon>
        <taxon>Echinostomata</taxon>
        <taxon>Echinostomatoidea</taxon>
        <taxon>Fasciolidae</taxon>
        <taxon>Fasciolopsis</taxon>
    </lineage>
</organism>
<dbReference type="AlphaFoldDB" id="A0A8E0RM45"/>
<feature type="domain" description="B box-type" evidence="5">
    <location>
        <begin position="248"/>
        <end position="293"/>
    </location>
</feature>
<dbReference type="OrthoDB" id="6156957at2759"/>
<dbReference type="EMBL" id="LUCM01009100">
    <property type="protein sequence ID" value="KAA0187467.1"/>
    <property type="molecule type" value="Genomic_DNA"/>
</dbReference>
<dbReference type="PANTHER" id="PTHR25462:SF306">
    <property type="entry name" value="TRIPARTITE MOTIF CONTAINING 9"/>
    <property type="match status" value="1"/>
</dbReference>
<dbReference type="Pfam" id="PF22586">
    <property type="entry name" value="ANCHR-like_BBOX"/>
    <property type="match status" value="1"/>
</dbReference>
<accession>A0A8E0RM45</accession>